<sequence>MVRPSSFGIENGEIGATTNDNWLTERLLNVLVTSEGFEISDVQIYIQKFGNDDFKRDFNKNLTEWLQSQENVINCSWKVLYFLCRPTAFRITCWEIIALVNDSWLIQRLINDLESVLIMNVKHYIKNFGSDEFINNFNRRFTEWLQSEENIKNCYWTTIEEFICPTLFRIGDGKIGVFTNDNWLTQRLISELVSPDVEHVLYVIDYIKRFGSKQFVDDFNIHFTIWLQSEEDVKKLKWDRLFKMIRPTSFKIDTDDIAVPRTDSWIIQRLIYGLSKSEFEIGTIRQSIENFGSAENFIICFNDKFRAWIFENTKTCEWQLFKEVVKPLSYSNSSDEIFVCVDDTQVVEYLFEELHQKPDVFSIKWYIQKYGSDEFIVKFNKKLNTDLNAVGVIKTWEHLEHFYKDRFSAVHSACHHEESKRDSRKLSNRFLNYLDLNFDLDCSDDDEYDHANLNDDSEYSTYVEEVNFDSSTDSDIEGTNDDDYDDYDRRL</sequence>
<name>A0A6J8A228_MYTCO</name>
<protein>
    <submittedName>
        <fullName evidence="2">Uncharacterized protein</fullName>
    </submittedName>
</protein>
<gene>
    <name evidence="2" type="ORF">MCOR_2554</name>
</gene>
<reference evidence="2 3" key="1">
    <citation type="submission" date="2020-06" db="EMBL/GenBank/DDBJ databases">
        <authorList>
            <person name="Li R."/>
            <person name="Bekaert M."/>
        </authorList>
    </citation>
    <scope>NUCLEOTIDE SEQUENCE [LARGE SCALE GENOMIC DNA]</scope>
    <source>
        <strain evidence="3">wild</strain>
    </source>
</reference>
<accession>A0A6J8A228</accession>
<feature type="compositionally biased region" description="Acidic residues" evidence="1">
    <location>
        <begin position="472"/>
        <end position="491"/>
    </location>
</feature>
<feature type="region of interest" description="Disordered" evidence="1">
    <location>
        <begin position="470"/>
        <end position="491"/>
    </location>
</feature>
<evidence type="ECO:0000313" key="2">
    <source>
        <dbReference type="EMBL" id="CAC5359847.1"/>
    </source>
</evidence>
<keyword evidence="3" id="KW-1185">Reference proteome</keyword>
<dbReference type="EMBL" id="CACVKT020000521">
    <property type="protein sequence ID" value="CAC5359847.1"/>
    <property type="molecule type" value="Genomic_DNA"/>
</dbReference>
<organism evidence="2 3">
    <name type="scientific">Mytilus coruscus</name>
    <name type="common">Sea mussel</name>
    <dbReference type="NCBI Taxonomy" id="42192"/>
    <lineage>
        <taxon>Eukaryota</taxon>
        <taxon>Metazoa</taxon>
        <taxon>Spiralia</taxon>
        <taxon>Lophotrochozoa</taxon>
        <taxon>Mollusca</taxon>
        <taxon>Bivalvia</taxon>
        <taxon>Autobranchia</taxon>
        <taxon>Pteriomorphia</taxon>
        <taxon>Mytilida</taxon>
        <taxon>Mytiloidea</taxon>
        <taxon>Mytilidae</taxon>
        <taxon>Mytilinae</taxon>
        <taxon>Mytilus</taxon>
    </lineage>
</organism>
<dbReference type="Proteomes" id="UP000507470">
    <property type="component" value="Unassembled WGS sequence"/>
</dbReference>
<evidence type="ECO:0000313" key="3">
    <source>
        <dbReference type="Proteomes" id="UP000507470"/>
    </source>
</evidence>
<dbReference type="AlphaFoldDB" id="A0A6J8A228"/>
<evidence type="ECO:0000256" key="1">
    <source>
        <dbReference type="SAM" id="MobiDB-lite"/>
    </source>
</evidence>
<proteinExistence type="predicted"/>
<dbReference type="OrthoDB" id="6097148at2759"/>